<dbReference type="AlphaFoldDB" id="M3UML4"/>
<evidence type="ECO:0000313" key="2">
    <source>
        <dbReference type="Proteomes" id="UP000035009"/>
    </source>
</evidence>
<organism evidence="1 2">
    <name type="scientific">Gordonia malaquae NBRC 108250</name>
    <dbReference type="NCBI Taxonomy" id="1223542"/>
    <lineage>
        <taxon>Bacteria</taxon>
        <taxon>Bacillati</taxon>
        <taxon>Actinomycetota</taxon>
        <taxon>Actinomycetes</taxon>
        <taxon>Mycobacteriales</taxon>
        <taxon>Gordoniaceae</taxon>
        <taxon>Gordonia</taxon>
    </lineage>
</organism>
<name>M3UML4_GORML</name>
<dbReference type="Proteomes" id="UP000035009">
    <property type="component" value="Unassembled WGS sequence"/>
</dbReference>
<gene>
    <name evidence="1" type="ORF">GM1_029_00530</name>
</gene>
<dbReference type="EMBL" id="BAOP01000029">
    <property type="protein sequence ID" value="GAC81150.1"/>
    <property type="molecule type" value="Genomic_DNA"/>
</dbReference>
<proteinExistence type="predicted"/>
<evidence type="ECO:0000313" key="1">
    <source>
        <dbReference type="EMBL" id="GAC81150.1"/>
    </source>
</evidence>
<keyword evidence="2" id="KW-1185">Reference proteome</keyword>
<sequence>MLTTLLLPSEGRRAPSGIGGVSLRCFSTTADRCSTGSTRTDARTQAYAPPRRGAVVPLVIRVLFGYGSGDLAAAREGKVRGAATRDHRVDNTMIHVGAA</sequence>
<accession>M3UML4</accession>
<protein>
    <submittedName>
        <fullName evidence="1">Uncharacterized protein</fullName>
    </submittedName>
</protein>
<reference evidence="1 2" key="1">
    <citation type="submission" date="2013-02" db="EMBL/GenBank/DDBJ databases">
        <title>Whole genome shotgun sequence of Gordonia malaquae NBRC 108250.</title>
        <authorList>
            <person name="Yoshida I."/>
            <person name="Hosoyama A."/>
            <person name="Tsuchikane K."/>
            <person name="Ando Y."/>
            <person name="Baba S."/>
            <person name="Ohji S."/>
            <person name="Hamada M."/>
            <person name="Tamura T."/>
            <person name="Yamazoe A."/>
            <person name="Yamazaki S."/>
            <person name="Fujita N."/>
        </authorList>
    </citation>
    <scope>NUCLEOTIDE SEQUENCE [LARGE SCALE GENOMIC DNA]</scope>
    <source>
        <strain evidence="1 2">NBRC 108250</strain>
    </source>
</reference>
<comment type="caution">
    <text evidence="1">The sequence shown here is derived from an EMBL/GenBank/DDBJ whole genome shotgun (WGS) entry which is preliminary data.</text>
</comment>